<dbReference type="Pfam" id="PF23728">
    <property type="entry name" value="Tubby_C_like"/>
    <property type="match status" value="1"/>
</dbReference>
<dbReference type="EMBL" id="VMSJ01000001">
    <property type="protein sequence ID" value="TVT29388.1"/>
    <property type="molecule type" value="Genomic_DNA"/>
</dbReference>
<organism evidence="2 3">
    <name type="scientific">Salinicoccus cyprini</name>
    <dbReference type="NCBI Taxonomy" id="2493691"/>
    <lineage>
        <taxon>Bacteria</taxon>
        <taxon>Bacillati</taxon>
        <taxon>Bacillota</taxon>
        <taxon>Bacilli</taxon>
        <taxon>Bacillales</taxon>
        <taxon>Staphylococcaceae</taxon>
        <taxon>Salinicoccus</taxon>
    </lineage>
</organism>
<dbReference type="Proteomes" id="UP000315103">
    <property type="component" value="Unassembled WGS sequence"/>
</dbReference>
<evidence type="ECO:0000313" key="3">
    <source>
        <dbReference type="Proteomes" id="UP000315103"/>
    </source>
</evidence>
<feature type="domain" description="Tubby C-terminal" evidence="1">
    <location>
        <begin position="2"/>
        <end position="117"/>
    </location>
</feature>
<reference evidence="2 3" key="1">
    <citation type="submission" date="2019-07" db="EMBL/GenBank/DDBJ databases">
        <title>Salinicoccus cyprini sp. nov., isolated from gastro-intestinal tract of mirror carp, Cyprinus carpio var. specularis, collected from Gobind Sagar Reservoir, Himachal Pradesh, India.</title>
        <authorList>
            <person name="Talwar C."/>
            <person name="Singh A.K."/>
            <person name="Lal R."/>
            <person name="Negi R.K."/>
        </authorList>
    </citation>
    <scope>NUCLEOTIDE SEQUENCE [LARGE SCALE GENOMIC DNA]</scope>
    <source>
        <strain evidence="2 3">CT19</strain>
    </source>
</reference>
<accession>A0A558AYP9</accession>
<evidence type="ECO:0000259" key="1">
    <source>
        <dbReference type="Pfam" id="PF23728"/>
    </source>
</evidence>
<proteinExistence type="predicted"/>
<evidence type="ECO:0000313" key="2">
    <source>
        <dbReference type="EMBL" id="TVT29388.1"/>
    </source>
</evidence>
<comment type="caution">
    <text evidence="2">The sequence shown here is derived from an EMBL/GenBank/DDBJ whole genome shotgun (WGS) entry which is preliminary data.</text>
</comment>
<name>A0A558AYP9_9STAP</name>
<keyword evidence="3" id="KW-1185">Reference proteome</keyword>
<dbReference type="InterPro" id="IPR056944">
    <property type="entry name" value="Tubby_C-like"/>
</dbReference>
<gene>
    <name evidence="2" type="ORF">FO441_03645</name>
</gene>
<sequence>MDSDEKIIFQSKRGSPFKWRTYHAEYYHESDSFRFEMKQKDLFKVPDQTRFLFDGTYFDLKAEFGRWAVITEEKSRKQIARWRISFIPPIDASFEILDESCRRHELLFLGAFHTYLYGE</sequence>
<dbReference type="AlphaFoldDB" id="A0A558AYP9"/>
<protein>
    <recommendedName>
        <fullName evidence="1">Tubby C-terminal domain-containing protein</fullName>
    </recommendedName>
</protein>